<dbReference type="PANTHER" id="PTHR12818">
    <property type="entry name" value="TRNA (ADENINE(37)-N6)-METHYLTRANSFERASE"/>
    <property type="match status" value="1"/>
</dbReference>
<dbReference type="InterPro" id="IPR036413">
    <property type="entry name" value="YaeB-like_sf"/>
</dbReference>
<dbReference type="PANTHER" id="PTHR12818:SF0">
    <property type="entry name" value="TRNA (ADENINE(37)-N6)-METHYLTRANSFERASE"/>
    <property type="match status" value="1"/>
</dbReference>
<protein>
    <recommendedName>
        <fullName evidence="3">TsaA-like domain-containing protein</fullName>
    </recommendedName>
</protein>
<reference evidence="4 5" key="1">
    <citation type="journal article" date="2014" name="Int. J. Syst. Evol. Microbiol.">
        <title>Thermococcus paralvinellae sp. nov. and Thermococcus cleftensis sp. nov. of hyperthermophilic heterotrophs from deep-sea hydrothermal vents.</title>
        <authorList>
            <person name="Hensley S.A."/>
            <person name="Jung J.H."/>
            <person name="Park C.S."/>
            <person name="Holden J.F."/>
        </authorList>
    </citation>
    <scope>NUCLEOTIDE SEQUENCE [LARGE SCALE GENOMIC DNA]</scope>
    <source>
        <strain evidence="4 5">ES1</strain>
    </source>
</reference>
<dbReference type="KEGG" id="ths:TES1_0717"/>
<dbReference type="PROSITE" id="PS01318">
    <property type="entry name" value="TSAA_1"/>
    <property type="match status" value="1"/>
</dbReference>
<name>W0I6S5_9EURY</name>
<gene>
    <name evidence="4" type="ORF">TES1_0717</name>
</gene>
<keyword evidence="5" id="KW-1185">Reference proteome</keyword>
<dbReference type="PROSITE" id="PS51668">
    <property type="entry name" value="TSAA_2"/>
    <property type="match status" value="1"/>
</dbReference>
<proteinExistence type="inferred from homology"/>
<dbReference type="NCBIfam" id="TIGR00104">
    <property type="entry name" value="tRNA_TsaA"/>
    <property type="match status" value="1"/>
</dbReference>
<dbReference type="InterPro" id="IPR036414">
    <property type="entry name" value="YaeB_N_sf"/>
</dbReference>
<feature type="domain" description="TsaA-like" evidence="3">
    <location>
        <begin position="6"/>
        <end position="128"/>
    </location>
</feature>
<evidence type="ECO:0000313" key="5">
    <source>
        <dbReference type="Proteomes" id="UP000019027"/>
    </source>
</evidence>
<dbReference type="CDD" id="cd09281">
    <property type="entry name" value="UPF0066"/>
    <property type="match status" value="1"/>
</dbReference>
<comment type="similarity">
    <text evidence="2">Belongs to the tRNA methyltransferase O family.</text>
</comment>
<dbReference type="InterPro" id="IPR023370">
    <property type="entry name" value="TrmO-like_N"/>
</dbReference>
<evidence type="ECO:0000256" key="2">
    <source>
        <dbReference type="ARBA" id="ARBA00033753"/>
    </source>
</evidence>
<dbReference type="Gene3D" id="2.40.30.70">
    <property type="entry name" value="YaeB-like"/>
    <property type="match status" value="1"/>
</dbReference>
<dbReference type="InterPro" id="IPR023368">
    <property type="entry name" value="UPF0066_cons_site"/>
</dbReference>
<dbReference type="SUPFAM" id="SSF118196">
    <property type="entry name" value="YaeB-like"/>
    <property type="match status" value="1"/>
</dbReference>
<dbReference type="AlphaFoldDB" id="W0I6S5"/>
<dbReference type="GeneID" id="24907522"/>
<evidence type="ECO:0000259" key="3">
    <source>
        <dbReference type="PROSITE" id="PS51668"/>
    </source>
</evidence>
<sequence>MEKFKITPVGIVRKSDREVILEIFPEFKDAIDGLHEGDWIKLILWFHKNDTPEKRRVLKVHPYNNPQNPLTGVFATRSPVRPNPLATYTVQIHHIDENKLYIDWIDADDETPIADIKILVERLDCPTGREVEGWELDIRSARQIGGLSLIPRISEHLDELEEVSPEEYIALIVELGTKTTYLTARELIELIKALEEVYEKLPVEIKDKLKSHSS</sequence>
<dbReference type="HOGENOM" id="CLU_1264617_0_0_2"/>
<dbReference type="InterPro" id="IPR040372">
    <property type="entry name" value="YaeB-like"/>
</dbReference>
<dbReference type="EMBL" id="CP006965">
    <property type="protein sequence ID" value="AHF80103.1"/>
    <property type="molecule type" value="Genomic_DNA"/>
</dbReference>
<evidence type="ECO:0000256" key="1">
    <source>
        <dbReference type="ARBA" id="ARBA00022691"/>
    </source>
</evidence>
<evidence type="ECO:0000313" key="4">
    <source>
        <dbReference type="EMBL" id="AHF80103.1"/>
    </source>
</evidence>
<dbReference type="Proteomes" id="UP000019027">
    <property type="component" value="Chromosome"/>
</dbReference>
<organism evidence="4 5">
    <name type="scientific">Thermococcus paralvinellae</name>
    <dbReference type="NCBI Taxonomy" id="582419"/>
    <lineage>
        <taxon>Archaea</taxon>
        <taxon>Methanobacteriati</taxon>
        <taxon>Methanobacteriota</taxon>
        <taxon>Thermococci</taxon>
        <taxon>Thermococcales</taxon>
        <taxon>Thermococcaceae</taxon>
        <taxon>Thermococcus</taxon>
    </lineage>
</organism>
<dbReference type="STRING" id="582419.TES1_0717"/>
<keyword evidence="1" id="KW-0949">S-adenosyl-L-methionine</keyword>
<dbReference type="OrthoDB" id="40408at2157"/>
<accession>W0I6S5</accession>
<dbReference type="RefSeq" id="WP_042680338.1">
    <property type="nucleotide sequence ID" value="NZ_CP006965.1"/>
</dbReference>
<dbReference type="Pfam" id="PF01980">
    <property type="entry name" value="TrmO_N"/>
    <property type="match status" value="1"/>
</dbReference>